<organism evidence="2 3">
    <name type="scientific">Leifsonia poae</name>
    <dbReference type="NCBI Taxonomy" id="110933"/>
    <lineage>
        <taxon>Bacteria</taxon>
        <taxon>Bacillati</taxon>
        <taxon>Actinomycetota</taxon>
        <taxon>Actinomycetes</taxon>
        <taxon>Micrococcales</taxon>
        <taxon>Microbacteriaceae</taxon>
        <taxon>Leifsonia</taxon>
    </lineage>
</organism>
<gene>
    <name evidence="2" type="ORF">GCM10017584_28420</name>
</gene>
<dbReference type="InterPro" id="IPR052519">
    <property type="entry name" value="Euk-type_GlcNAc_Kinase"/>
</dbReference>
<dbReference type="Pfam" id="PF01869">
    <property type="entry name" value="BcrAD_BadFG"/>
    <property type="match status" value="1"/>
</dbReference>
<dbReference type="CDD" id="cd24007">
    <property type="entry name" value="ASKHA_NBD_eukNAGK-like"/>
    <property type="match status" value="1"/>
</dbReference>
<protein>
    <submittedName>
        <fullName evidence="2">Kinase</fullName>
    </submittedName>
</protein>
<dbReference type="InterPro" id="IPR043129">
    <property type="entry name" value="ATPase_NBD"/>
</dbReference>
<accession>A0A9W6HBY9</accession>
<dbReference type="InterPro" id="IPR002731">
    <property type="entry name" value="ATPase_BadF"/>
</dbReference>
<name>A0A9W6HBY9_9MICO</name>
<feature type="domain" description="ATPase BadF/BadG/BcrA/BcrD type" evidence="1">
    <location>
        <begin position="15"/>
        <end position="307"/>
    </location>
</feature>
<evidence type="ECO:0000259" key="1">
    <source>
        <dbReference type="Pfam" id="PF01869"/>
    </source>
</evidence>
<reference evidence="2" key="1">
    <citation type="journal article" date="2014" name="Int. J. Syst. Evol. Microbiol.">
        <title>Complete genome sequence of Corynebacterium casei LMG S-19264T (=DSM 44701T), isolated from a smear-ripened cheese.</title>
        <authorList>
            <consortium name="US DOE Joint Genome Institute (JGI-PGF)"/>
            <person name="Walter F."/>
            <person name="Albersmeier A."/>
            <person name="Kalinowski J."/>
            <person name="Ruckert C."/>
        </authorList>
    </citation>
    <scope>NUCLEOTIDE SEQUENCE</scope>
    <source>
        <strain evidence="2">VKM Ac-1401</strain>
    </source>
</reference>
<dbReference type="GO" id="GO:0016301">
    <property type="term" value="F:kinase activity"/>
    <property type="evidence" value="ECO:0007669"/>
    <property type="project" value="UniProtKB-KW"/>
</dbReference>
<dbReference type="SUPFAM" id="SSF53067">
    <property type="entry name" value="Actin-like ATPase domain"/>
    <property type="match status" value="2"/>
</dbReference>
<dbReference type="PANTHER" id="PTHR43190:SF3">
    <property type="entry name" value="N-ACETYL-D-GLUCOSAMINE KINASE"/>
    <property type="match status" value="1"/>
</dbReference>
<evidence type="ECO:0000313" key="3">
    <source>
        <dbReference type="Proteomes" id="UP001142372"/>
    </source>
</evidence>
<sequence length="335" mass="33820">MGAVSGSAPGIVIAVDGGGSKTDAVALDLDGTVLASARGTTSSPHIIGMGAAADLVDELIASLVQQTGDRPIVQTNIYLSGLDLPAELAAFGEHIAGLPWAGAVVDNDLFALLRAGTSEPDAVAVVCGTGINCVGVRSDGAVVRYPSLGMSSGDWGGGWHLGEQALWHAARAVDGRGPSTALVQAIPAVYGLESVQDVIEALHFERIPNSDLALISPAVFDAARAGDGVAIGLVDRQAEEIVVFAVTTLRRLGLLDRPTPVVLGGGVIGARDARLMQAIEEGLADRAPLAHIELVTAAPILGAGLLALEAAGADADALERARGELGARQAALPVG</sequence>
<keyword evidence="3" id="KW-1185">Reference proteome</keyword>
<proteinExistence type="predicted"/>
<dbReference type="PANTHER" id="PTHR43190">
    <property type="entry name" value="N-ACETYL-D-GLUCOSAMINE KINASE"/>
    <property type="match status" value="1"/>
</dbReference>
<dbReference type="RefSeq" id="WP_271177910.1">
    <property type="nucleotide sequence ID" value="NZ_BAAAJO010000004.1"/>
</dbReference>
<dbReference type="PROSITE" id="PS01228">
    <property type="entry name" value="COF_1"/>
    <property type="match status" value="1"/>
</dbReference>
<reference evidence="2" key="2">
    <citation type="submission" date="2023-01" db="EMBL/GenBank/DDBJ databases">
        <authorList>
            <person name="Sun Q."/>
            <person name="Evtushenko L."/>
        </authorList>
    </citation>
    <scope>NUCLEOTIDE SEQUENCE</scope>
    <source>
        <strain evidence="2">VKM Ac-1401</strain>
    </source>
</reference>
<evidence type="ECO:0000313" key="2">
    <source>
        <dbReference type="EMBL" id="GLJ77268.1"/>
    </source>
</evidence>
<keyword evidence="2" id="KW-0418">Kinase</keyword>
<keyword evidence="2" id="KW-0808">Transferase</keyword>
<dbReference type="EMBL" id="BSEN01000013">
    <property type="protein sequence ID" value="GLJ77268.1"/>
    <property type="molecule type" value="Genomic_DNA"/>
</dbReference>
<dbReference type="Proteomes" id="UP001142372">
    <property type="component" value="Unassembled WGS sequence"/>
</dbReference>
<dbReference type="Gene3D" id="3.30.420.40">
    <property type="match status" value="2"/>
</dbReference>
<comment type="caution">
    <text evidence="2">The sequence shown here is derived from an EMBL/GenBank/DDBJ whole genome shotgun (WGS) entry which is preliminary data.</text>
</comment>
<dbReference type="AlphaFoldDB" id="A0A9W6HBY9"/>